<dbReference type="Pfam" id="PF01471">
    <property type="entry name" value="PG_binding_1"/>
    <property type="match status" value="1"/>
</dbReference>
<keyword evidence="1" id="KW-0175">Coiled coil</keyword>
<dbReference type="InterPro" id="IPR036365">
    <property type="entry name" value="PGBD-like_sf"/>
</dbReference>
<dbReference type="SUPFAM" id="SSF47090">
    <property type="entry name" value="PGBD-like"/>
    <property type="match status" value="1"/>
</dbReference>
<dbReference type="EMBL" id="BJYU01000291">
    <property type="protein sequence ID" value="GEO18997.1"/>
    <property type="molecule type" value="Genomic_DNA"/>
</dbReference>
<dbReference type="InterPro" id="IPR036366">
    <property type="entry name" value="PGBDSf"/>
</dbReference>
<protein>
    <recommendedName>
        <fullName evidence="2">Peptidoglycan binding-like domain-containing protein</fullName>
    </recommendedName>
</protein>
<dbReference type="InterPro" id="IPR002477">
    <property type="entry name" value="Peptidoglycan-bd-like"/>
</dbReference>
<feature type="domain" description="Peptidoglycan binding-like" evidence="2">
    <location>
        <begin position="126"/>
        <end position="176"/>
    </location>
</feature>
<dbReference type="Proteomes" id="UP000321085">
    <property type="component" value="Unassembled WGS sequence"/>
</dbReference>
<organism evidence="3 4">
    <name type="scientific">Microvirga aerophila</name>
    <dbReference type="NCBI Taxonomy" id="670291"/>
    <lineage>
        <taxon>Bacteria</taxon>
        <taxon>Pseudomonadati</taxon>
        <taxon>Pseudomonadota</taxon>
        <taxon>Alphaproteobacteria</taxon>
        <taxon>Hyphomicrobiales</taxon>
        <taxon>Methylobacteriaceae</taxon>
        <taxon>Microvirga</taxon>
    </lineage>
</organism>
<evidence type="ECO:0000259" key="2">
    <source>
        <dbReference type="Pfam" id="PF01471"/>
    </source>
</evidence>
<accession>A0A512C4K3</accession>
<proteinExistence type="predicted"/>
<evidence type="ECO:0000313" key="3">
    <source>
        <dbReference type="EMBL" id="GEO18997.1"/>
    </source>
</evidence>
<reference evidence="3 4" key="1">
    <citation type="submission" date="2019-07" db="EMBL/GenBank/DDBJ databases">
        <title>Whole genome shotgun sequence of Microvirga aerophila NBRC 106136.</title>
        <authorList>
            <person name="Hosoyama A."/>
            <person name="Uohara A."/>
            <person name="Ohji S."/>
            <person name="Ichikawa N."/>
        </authorList>
    </citation>
    <scope>NUCLEOTIDE SEQUENCE [LARGE SCALE GENOMIC DNA]</scope>
    <source>
        <strain evidence="3 4">NBRC 106136</strain>
    </source>
</reference>
<name>A0A512C4K3_9HYPH</name>
<evidence type="ECO:0000313" key="4">
    <source>
        <dbReference type="Proteomes" id="UP000321085"/>
    </source>
</evidence>
<dbReference type="Gene3D" id="1.10.101.10">
    <property type="entry name" value="PGBD-like superfamily/PGBD"/>
    <property type="match status" value="1"/>
</dbReference>
<sequence length="184" mass="19363">MLVFGLGTVSGWAMCLMSSRSATETENQLCAQVTSLHQIQMDLLNKKEQTKAAVGELESLRAEIAKLRSEADLLTQACNLARVEFVAAATGMKDLMGNLNQAGTDVSLTGSVNTGTIDVQELVAATAQKALNKRGYGALKADGIVGPSTQSAAMAFQRANNLHVTGELDAPTLRLLVPGKSDTL</sequence>
<gene>
    <name evidence="3" type="ORF">MAE02_66930</name>
</gene>
<evidence type="ECO:0000256" key="1">
    <source>
        <dbReference type="SAM" id="Coils"/>
    </source>
</evidence>
<keyword evidence="4" id="KW-1185">Reference proteome</keyword>
<comment type="caution">
    <text evidence="3">The sequence shown here is derived from an EMBL/GenBank/DDBJ whole genome shotgun (WGS) entry which is preliminary data.</text>
</comment>
<dbReference type="AlphaFoldDB" id="A0A512C4K3"/>
<feature type="coiled-coil region" evidence="1">
    <location>
        <begin position="50"/>
        <end position="77"/>
    </location>
</feature>